<comment type="caution">
    <text evidence="1">The sequence shown here is derived from an EMBL/GenBank/DDBJ whole genome shotgun (WGS) entry which is preliminary data.</text>
</comment>
<proteinExistence type="predicted"/>
<sequence>MRAIGVTVDLADLERLPGAADQNFEALTRAIVSRRYGALGTMRERRNQPGVEFYLHVDHAGALGDPGRVWGWSCKWFALNNKNELNAGQRKLIEDSLSKAVKHVAGLTDFVLCLPERPAKGDEEWINGLSRQNVRVKLWSTEDYDAQLAGHDELRSTFFGEHVLTADVLARAHKRSVAPVEARWTPQLHTAHHVEHRIDRALLRPASFEWLRQRTDDIAARIQALHTALDSLDATSRQEAVEIADDLDRFVDDLQEIVEAGRSLRPWEVRERLGEQRPPETSPRALRRLVLGLRRRRLPEALPITGLGAEIRDIIQWLHDTRVDIEAPLLAVIAGAGQGKTHLAAQMTSPHNQPTAGVFIQGGDLRAGETLDHLARRAPGLKADYFEDLLEALNSAGNRAGCRIPLIIDGLNEAERPSEWRQLLAGLAPVLGTYPHVAVIVTLREGLADQALPKGTMPLELEWQHAEVDHILRVYFHHYLINPADAWLPMGEFHNPLFVRMYCEAANHDRRVPVGVEALPQSLIGVFELYREGVVERLAQDPARILVPADQIQRRLADLARHLWTHNIRRLSFDAARSILDTDQSNWDESLLRRLVEEGVIFREEISGSDDTECGFVFDRLAGYLIADAILVRIPPADVNEKLAEASLWQCLLGDRAHPLGEDILISLISLLPRRFTRHHLWRVAPGEHRSVVLAQELTTESDFLDNETVDALASALVTAHPSKRKGRPAFERLWEIRRSAPHCLNAAFLDRVLRQLPLPQRDLRWTEWTRSQAPGRLTSDLERAIDRWTRSSARAESDDLDALAIAWLLTSTDTSMRDLATKALQRYGRPEPKRLFDLAARMLDVDDPYIVERLIAAAFGAATAHQLPDPGGPLERAVRDWLMQLHDHFLDAGGTPTSHEQLRGYVRATYEFAGVLHPTAVPDGVDAFAPRFAAVAPAKVMNDDDPNAEECARTFGMDFENYIIGAAINGRDNYDFDHPDYQRARAEVMARIWELGWREKDFGSVDQSIAMNAERPYSSKRRVERYGKKYGWIAYHEMVGRLVDAGRAPAPFGDAERLMPDIDPTFPDKPPVAPVPLPLWAPVDPTDDQTWLTSGTVSVPDQLWSPEEIHGVDGGWLLVEGYLDHRHEGRTVFGFFRTLLLKPEDAEHARQLASERQYPGNDFFPRLPTIRDVLAAEMPWSPRFELSFDDDAPGTYPHRALRHDWQDDGIRLDQVAVEFASDSTPETGLGGSYDVPSFEFAARFGLRQLPGTVDLVGLDGRRASAVFRADKPWRGHLLYLRRDLIESFAADRRIMQVAWGEREVTVDWHSPPSWVRAAQRSHANVWRHIRILKAIHSSTEN</sequence>
<keyword evidence="2" id="KW-1185">Reference proteome</keyword>
<dbReference type="Proteomes" id="UP001596321">
    <property type="component" value="Unassembled WGS sequence"/>
</dbReference>
<dbReference type="EMBL" id="JBHSUW010000001">
    <property type="protein sequence ID" value="MFC6505347.1"/>
    <property type="molecule type" value="Genomic_DNA"/>
</dbReference>
<accession>A0ABW1Y4V2</accession>
<protein>
    <submittedName>
        <fullName evidence="1">NACHT domain-containing protein</fullName>
    </submittedName>
</protein>
<evidence type="ECO:0000313" key="2">
    <source>
        <dbReference type="Proteomes" id="UP001596321"/>
    </source>
</evidence>
<dbReference type="RefSeq" id="WP_125537053.1">
    <property type="nucleotide sequence ID" value="NZ_JBHSUW010000001.1"/>
</dbReference>
<gene>
    <name evidence="1" type="ORF">ACFQFF_28645</name>
</gene>
<name>A0ABW1Y4V2_STRPL</name>
<reference evidence="2" key="1">
    <citation type="journal article" date="2019" name="Int. J. Syst. Evol. Microbiol.">
        <title>The Global Catalogue of Microorganisms (GCM) 10K type strain sequencing project: providing services to taxonomists for standard genome sequencing and annotation.</title>
        <authorList>
            <consortium name="The Broad Institute Genomics Platform"/>
            <consortium name="The Broad Institute Genome Sequencing Center for Infectious Disease"/>
            <person name="Wu L."/>
            <person name="Ma J."/>
        </authorList>
    </citation>
    <scope>NUCLEOTIDE SEQUENCE [LARGE SCALE GENOMIC DNA]</scope>
    <source>
        <strain evidence="2">JCM 4504</strain>
    </source>
</reference>
<organism evidence="1 2">
    <name type="scientific">Streptomyces plicatus</name>
    <dbReference type="NCBI Taxonomy" id="1922"/>
    <lineage>
        <taxon>Bacteria</taxon>
        <taxon>Bacillati</taxon>
        <taxon>Actinomycetota</taxon>
        <taxon>Actinomycetes</taxon>
        <taxon>Kitasatosporales</taxon>
        <taxon>Streptomycetaceae</taxon>
        <taxon>Streptomyces</taxon>
        <taxon>Streptomyces rochei group</taxon>
    </lineage>
</organism>
<evidence type="ECO:0000313" key="1">
    <source>
        <dbReference type="EMBL" id="MFC6505347.1"/>
    </source>
</evidence>